<proteinExistence type="predicted"/>
<keyword evidence="1" id="KW-1133">Transmembrane helix</keyword>
<name>A0A381R283_9ZZZZ</name>
<protein>
    <submittedName>
        <fullName evidence="2">Uncharacterized protein</fullName>
    </submittedName>
</protein>
<dbReference type="AlphaFoldDB" id="A0A381R283"/>
<keyword evidence="1" id="KW-0472">Membrane</keyword>
<evidence type="ECO:0000256" key="1">
    <source>
        <dbReference type="SAM" id="Phobius"/>
    </source>
</evidence>
<dbReference type="EMBL" id="UINC01001614">
    <property type="protein sequence ID" value="SUZ84958.1"/>
    <property type="molecule type" value="Genomic_DNA"/>
</dbReference>
<evidence type="ECO:0000313" key="2">
    <source>
        <dbReference type="EMBL" id="SUZ84958.1"/>
    </source>
</evidence>
<feature type="non-terminal residue" evidence="2">
    <location>
        <position position="1"/>
    </location>
</feature>
<gene>
    <name evidence="2" type="ORF">METZ01_LOCUS37812</name>
</gene>
<feature type="transmembrane region" description="Helical" evidence="1">
    <location>
        <begin position="64"/>
        <end position="82"/>
    </location>
</feature>
<accession>A0A381R283</accession>
<reference evidence="2" key="1">
    <citation type="submission" date="2018-05" db="EMBL/GenBank/DDBJ databases">
        <authorList>
            <person name="Lanie J.A."/>
            <person name="Ng W.-L."/>
            <person name="Kazmierczak K.M."/>
            <person name="Andrzejewski T.M."/>
            <person name="Davidsen T.M."/>
            <person name="Wayne K.J."/>
            <person name="Tettelin H."/>
            <person name="Glass J.I."/>
            <person name="Rusch D."/>
            <person name="Podicherti R."/>
            <person name="Tsui H.-C.T."/>
            <person name="Winkler M.E."/>
        </authorList>
    </citation>
    <scope>NUCLEOTIDE SEQUENCE</scope>
</reference>
<organism evidence="2">
    <name type="scientific">marine metagenome</name>
    <dbReference type="NCBI Taxonomy" id="408172"/>
    <lineage>
        <taxon>unclassified sequences</taxon>
        <taxon>metagenomes</taxon>
        <taxon>ecological metagenomes</taxon>
    </lineage>
</organism>
<sequence length="108" mass="11689">VIDLASLVLMGFQDDLVLAFGDTVGWLIGHLILLAALALAVVAVRERDHIINHSGFDRSTIWDALVVVILTLVQYVLFTSTFGLDSEASVALAVTSSISIRWLIRVLG</sequence>
<keyword evidence="1" id="KW-0812">Transmembrane</keyword>
<feature type="transmembrane region" description="Helical" evidence="1">
    <location>
        <begin position="24"/>
        <end position="44"/>
    </location>
</feature>